<evidence type="ECO:0000313" key="3">
    <source>
        <dbReference type="Proteomes" id="UP000611640"/>
    </source>
</evidence>
<keyword evidence="3" id="KW-1185">Reference proteome</keyword>
<gene>
    <name evidence="2" type="ORF">Athai_68020</name>
</gene>
<dbReference type="Proteomes" id="UP000611640">
    <property type="component" value="Chromosome"/>
</dbReference>
<evidence type="ECO:0000256" key="1">
    <source>
        <dbReference type="SAM" id="MobiDB-lite"/>
    </source>
</evidence>
<feature type="compositionally biased region" description="Basic and acidic residues" evidence="1">
    <location>
        <begin position="29"/>
        <end position="39"/>
    </location>
</feature>
<organism evidence="2 3">
    <name type="scientific">Actinocatenispora thailandica</name>
    <dbReference type="NCBI Taxonomy" id="227318"/>
    <lineage>
        <taxon>Bacteria</taxon>
        <taxon>Bacillati</taxon>
        <taxon>Actinomycetota</taxon>
        <taxon>Actinomycetes</taxon>
        <taxon>Micromonosporales</taxon>
        <taxon>Micromonosporaceae</taxon>
        <taxon>Actinocatenispora</taxon>
    </lineage>
</organism>
<dbReference type="EMBL" id="AP023355">
    <property type="protein sequence ID" value="BCJ39299.1"/>
    <property type="molecule type" value="Genomic_DNA"/>
</dbReference>
<feature type="region of interest" description="Disordered" evidence="1">
    <location>
        <begin position="1"/>
        <end position="54"/>
    </location>
</feature>
<proteinExistence type="predicted"/>
<evidence type="ECO:0000313" key="2">
    <source>
        <dbReference type="EMBL" id="BCJ39299.1"/>
    </source>
</evidence>
<protein>
    <submittedName>
        <fullName evidence="2">Uncharacterized protein</fullName>
    </submittedName>
</protein>
<dbReference type="AlphaFoldDB" id="A0A7R7DWQ5"/>
<accession>A0A7R7DWQ5</accession>
<sequence length="112" mass="12470">MWALDGAVLDDPAASGARGQTGRTVRARVLPEREPDARSGHRLPTAVPGGHTEGARCQLAGSPRPRHTEHLEAIPMQRLHRTVRALRRLGARLHTWRDEIAARPVDPDGWWR</sequence>
<dbReference type="KEGG" id="atl:Athai_68020"/>
<reference evidence="2 3" key="1">
    <citation type="submission" date="2020-08" db="EMBL/GenBank/DDBJ databases">
        <title>Whole genome shotgun sequence of Actinocatenispora thailandica NBRC 105041.</title>
        <authorList>
            <person name="Komaki H."/>
            <person name="Tamura T."/>
        </authorList>
    </citation>
    <scope>NUCLEOTIDE SEQUENCE [LARGE SCALE GENOMIC DNA]</scope>
    <source>
        <strain evidence="2 3">NBRC 105041</strain>
    </source>
</reference>
<name>A0A7R7DWQ5_9ACTN</name>